<dbReference type="GO" id="GO:0016757">
    <property type="term" value="F:glycosyltransferase activity"/>
    <property type="evidence" value="ECO:0007669"/>
    <property type="project" value="UniProtKB-KW"/>
</dbReference>
<accession>A0A1H9D9V3</accession>
<dbReference type="InterPro" id="IPR038731">
    <property type="entry name" value="RgtA/B/C-like"/>
</dbReference>
<feature type="transmembrane region" description="Helical" evidence="1">
    <location>
        <begin position="63"/>
        <end position="83"/>
    </location>
</feature>
<dbReference type="STRING" id="419940.SAMN05421824_1153"/>
<proteinExistence type="predicted"/>
<keyword evidence="3" id="KW-0328">Glycosyltransferase</keyword>
<evidence type="ECO:0000313" key="3">
    <source>
        <dbReference type="EMBL" id="SEQ09548.1"/>
    </source>
</evidence>
<dbReference type="EMBL" id="FOFN01000001">
    <property type="protein sequence ID" value="SEQ09548.1"/>
    <property type="molecule type" value="Genomic_DNA"/>
</dbReference>
<protein>
    <submittedName>
        <fullName evidence="3">Dolichyl-phosphate-mannose-protein mannosyltransferase</fullName>
    </submittedName>
</protein>
<evidence type="ECO:0000259" key="2">
    <source>
        <dbReference type="Pfam" id="PF13231"/>
    </source>
</evidence>
<keyword evidence="3" id="KW-0808">Transferase</keyword>
<feature type="transmembrane region" description="Helical" evidence="1">
    <location>
        <begin position="115"/>
        <end position="137"/>
    </location>
</feature>
<feature type="domain" description="Glycosyltransferase RgtA/B/C/D-like" evidence="2">
    <location>
        <begin position="79"/>
        <end position="213"/>
    </location>
</feature>
<reference evidence="3 4" key="1">
    <citation type="submission" date="2016-10" db="EMBL/GenBank/DDBJ databases">
        <authorList>
            <person name="de Groot N.N."/>
        </authorList>
    </citation>
    <scope>NUCLEOTIDE SEQUENCE [LARGE SCALE GENOMIC DNA]</scope>
    <source>
        <strain evidence="3 4">DSM 21035</strain>
    </source>
</reference>
<dbReference type="RefSeq" id="WP_092576811.1">
    <property type="nucleotide sequence ID" value="NZ_FOFN01000001.1"/>
</dbReference>
<keyword evidence="4" id="KW-1185">Reference proteome</keyword>
<gene>
    <name evidence="3" type="ORF">SAMN05421824_1153</name>
</gene>
<feature type="transmembrane region" description="Helical" evidence="1">
    <location>
        <begin position="346"/>
        <end position="363"/>
    </location>
</feature>
<keyword evidence="1" id="KW-1133">Transmembrane helix</keyword>
<dbReference type="OrthoDB" id="819664at2"/>
<feature type="transmembrane region" description="Helical" evidence="1">
    <location>
        <begin position="206"/>
        <end position="224"/>
    </location>
</feature>
<dbReference type="Pfam" id="PF13231">
    <property type="entry name" value="PMT_2"/>
    <property type="match status" value="1"/>
</dbReference>
<name>A0A1H9D9V3_9FLAO</name>
<feature type="transmembrane region" description="Helical" evidence="1">
    <location>
        <begin position="90"/>
        <end position="109"/>
    </location>
</feature>
<dbReference type="AlphaFoldDB" id="A0A1H9D9V3"/>
<keyword evidence="1" id="KW-0472">Membrane</keyword>
<sequence length="435" mass="51010">MPNILNSSFWNTKRLLLFSCISTIVYFVLRTETFTRLHVPYGDENSFLKAIDNIEANGFLAEWMAGNFSPSFFLASYPFTLLLENPLNGFRIVSLICTIISVILLYNFAKNKLKLNGIFLYSSLILIINFLGYRIFWQGINDDFLHLLVIYSVTLLYNIHVETKIKHILFLGIIIGLIIGTRISAFIILPGYIFFLYRDFKTMMKVGAIALMVGFCLHAPSLLANKSLSSINKDPENGLTWAQLNYVSQIYIYENKIPEHTRITWEELQNYIDTYGSAHLPKTFIESVTFNWSYSIKEFFNELWFTLHAIFFRFFGLGLFVILAFSYKMLKKEKHIREELKFTKSFFLFLWSYTFLLCFVVLTSLEIRWYTSFIFLGILFFHQLLENPEWLKLKIKSERILNINLILLLIYQTKFIFTDSNLLSDVLRKVAPSIF</sequence>
<organism evidence="3 4">
    <name type="scientific">Hyunsoonleella jejuensis</name>
    <dbReference type="NCBI Taxonomy" id="419940"/>
    <lineage>
        <taxon>Bacteria</taxon>
        <taxon>Pseudomonadati</taxon>
        <taxon>Bacteroidota</taxon>
        <taxon>Flavobacteriia</taxon>
        <taxon>Flavobacteriales</taxon>
        <taxon>Flavobacteriaceae</taxon>
    </lineage>
</organism>
<evidence type="ECO:0000313" key="4">
    <source>
        <dbReference type="Proteomes" id="UP000198999"/>
    </source>
</evidence>
<feature type="transmembrane region" description="Helical" evidence="1">
    <location>
        <begin position="167"/>
        <end position="194"/>
    </location>
</feature>
<dbReference type="Proteomes" id="UP000198999">
    <property type="component" value="Unassembled WGS sequence"/>
</dbReference>
<feature type="transmembrane region" description="Helical" evidence="1">
    <location>
        <begin position="303"/>
        <end position="325"/>
    </location>
</feature>
<keyword evidence="1" id="KW-0812">Transmembrane</keyword>
<evidence type="ECO:0000256" key="1">
    <source>
        <dbReference type="SAM" id="Phobius"/>
    </source>
</evidence>
<feature type="transmembrane region" description="Helical" evidence="1">
    <location>
        <begin position="12"/>
        <end position="29"/>
    </location>
</feature>